<dbReference type="GeneID" id="90075805"/>
<accession>A0AAV5QTA1</accession>
<comment type="caution">
    <text evidence="2">The sequence shown here is derived from an EMBL/GenBank/DDBJ whole genome shotgun (WGS) entry which is preliminary data.</text>
</comment>
<dbReference type="Proteomes" id="UP001360560">
    <property type="component" value="Unassembled WGS sequence"/>
</dbReference>
<evidence type="ECO:0000259" key="1">
    <source>
        <dbReference type="PROSITE" id="PS51462"/>
    </source>
</evidence>
<name>A0AAV5QTA1_9ASCO</name>
<proteinExistence type="predicted"/>
<evidence type="ECO:0000313" key="2">
    <source>
        <dbReference type="EMBL" id="GMM37830.1"/>
    </source>
</evidence>
<organism evidence="2 3">
    <name type="scientific">Saccharomycopsis crataegensis</name>
    <dbReference type="NCBI Taxonomy" id="43959"/>
    <lineage>
        <taxon>Eukaryota</taxon>
        <taxon>Fungi</taxon>
        <taxon>Dikarya</taxon>
        <taxon>Ascomycota</taxon>
        <taxon>Saccharomycotina</taxon>
        <taxon>Saccharomycetes</taxon>
        <taxon>Saccharomycopsidaceae</taxon>
        <taxon>Saccharomycopsis</taxon>
    </lineage>
</organism>
<protein>
    <recommendedName>
        <fullName evidence="1">Nudix hydrolase domain-containing protein</fullName>
    </recommendedName>
</protein>
<gene>
    <name evidence="2" type="ORF">DASC09_051550</name>
</gene>
<dbReference type="SUPFAM" id="SSF55811">
    <property type="entry name" value="Nudix"/>
    <property type="match status" value="1"/>
</dbReference>
<evidence type="ECO:0000313" key="3">
    <source>
        <dbReference type="Proteomes" id="UP001360560"/>
    </source>
</evidence>
<dbReference type="InterPro" id="IPR031804">
    <property type="entry name" value="DUF4743"/>
</dbReference>
<dbReference type="PROSITE" id="PS51462">
    <property type="entry name" value="NUDIX"/>
    <property type="match status" value="1"/>
</dbReference>
<dbReference type="FunFam" id="3.90.79.10:FF:000019">
    <property type="entry name" value="Thiamin pyrophosphokinase, putative"/>
    <property type="match status" value="1"/>
</dbReference>
<dbReference type="InterPro" id="IPR015797">
    <property type="entry name" value="NUDIX_hydrolase-like_dom_sf"/>
</dbReference>
<dbReference type="PANTHER" id="PTHR13622">
    <property type="entry name" value="THIAMIN PYROPHOSPHOKINASE"/>
    <property type="match status" value="1"/>
</dbReference>
<dbReference type="GO" id="GO:0044715">
    <property type="term" value="F:8-oxo-dGDP phosphatase activity"/>
    <property type="evidence" value="ECO:0007669"/>
    <property type="project" value="TreeGrafter"/>
</dbReference>
<dbReference type="EMBL" id="BTFZ01000012">
    <property type="protein sequence ID" value="GMM37830.1"/>
    <property type="molecule type" value="Genomic_DNA"/>
</dbReference>
<sequence>MMTALSLLEVTENVDVLPYSHELSTFKNFDSTTFRLITHDSQQEIGRIIPYVIQVFLRHYEFLKKFIIINTNAKTVTISSELNTFEKRSQAFAEIAEYLRATDELDTLKGWRNELFTCYYPSKVVYFTVERSLAPALGIQMYGIHINGYIPPEESKDGNLKLWVARRSLTKPTFPGMLDNTIAGGIAYPYSIYDTVMKESMEEANVDRKYVEDNISSAGVLTYLFTPKVPTSNEGKGDFFYTESHDEDHFVQPECEFIYDLKFSELEKSNATIVGPAINDDEVSGFMLMTVEETLEAVKNGKFKPNCAIVVIDFLMRKGYITPSSEPNYVEISRKIHRHIAYPGI</sequence>
<dbReference type="Pfam" id="PF15916">
    <property type="entry name" value="DUF4743"/>
    <property type="match status" value="1"/>
</dbReference>
<dbReference type="CDD" id="cd03676">
    <property type="entry name" value="NUDIX_Tnr3_like"/>
    <property type="match status" value="1"/>
</dbReference>
<dbReference type="RefSeq" id="XP_064854826.1">
    <property type="nucleotide sequence ID" value="XM_064998754.1"/>
</dbReference>
<dbReference type="Gene3D" id="3.90.79.10">
    <property type="entry name" value="Nucleoside Triphosphate Pyrophosphohydrolase"/>
    <property type="match status" value="1"/>
</dbReference>
<dbReference type="PANTHER" id="PTHR13622:SF8">
    <property type="entry name" value="THIAMIN PYROPHOSPHOKINASE 1"/>
    <property type="match status" value="1"/>
</dbReference>
<reference evidence="2 3" key="1">
    <citation type="journal article" date="2023" name="Elife">
        <title>Identification of key yeast species and microbe-microbe interactions impacting larval growth of Drosophila in the wild.</title>
        <authorList>
            <person name="Mure A."/>
            <person name="Sugiura Y."/>
            <person name="Maeda R."/>
            <person name="Honda K."/>
            <person name="Sakurai N."/>
            <person name="Takahashi Y."/>
            <person name="Watada M."/>
            <person name="Katoh T."/>
            <person name="Gotoh A."/>
            <person name="Gotoh Y."/>
            <person name="Taniguchi I."/>
            <person name="Nakamura K."/>
            <person name="Hayashi T."/>
            <person name="Katayama T."/>
            <person name="Uemura T."/>
            <person name="Hattori Y."/>
        </authorList>
    </citation>
    <scope>NUCLEOTIDE SEQUENCE [LARGE SCALE GENOMIC DNA]</scope>
    <source>
        <strain evidence="2 3">SC-9</strain>
    </source>
</reference>
<dbReference type="AlphaFoldDB" id="A0AAV5QTA1"/>
<dbReference type="InterPro" id="IPR000086">
    <property type="entry name" value="NUDIX_hydrolase_dom"/>
</dbReference>
<keyword evidence="3" id="KW-1185">Reference proteome</keyword>
<feature type="domain" description="Nudix hydrolase" evidence="1">
    <location>
        <begin position="141"/>
        <end position="311"/>
    </location>
</feature>